<dbReference type="Proteomes" id="UP000322915">
    <property type="component" value="Unassembled WGS sequence"/>
</dbReference>
<feature type="signal peptide" evidence="1">
    <location>
        <begin position="1"/>
        <end position="17"/>
    </location>
</feature>
<comment type="caution">
    <text evidence="2">The sequence shown here is derived from an EMBL/GenBank/DDBJ whole genome shotgun (WGS) entry which is preliminary data.</text>
</comment>
<reference evidence="2 3" key="1">
    <citation type="submission" date="2019-01" db="EMBL/GenBank/DDBJ databases">
        <title>Genome sequences of marine Pseudoalteromonas species.</title>
        <authorList>
            <person name="Boraston A.B."/>
            <person name="Hehemann J.-H."/>
            <person name="Vickers C.J."/>
            <person name="Salama-Alber O."/>
            <person name="Abe K."/>
            <person name="Hettle A.J."/>
        </authorList>
    </citation>
    <scope>NUCLEOTIDE SEQUENCE [LARGE SCALE GENOMIC DNA]</scope>
    <source>
        <strain evidence="2 3">PS47</strain>
    </source>
</reference>
<keyword evidence="3" id="KW-1185">Reference proteome</keyword>
<keyword evidence="1" id="KW-0732">Signal</keyword>
<evidence type="ECO:0000313" key="2">
    <source>
        <dbReference type="EMBL" id="KAA1166993.1"/>
    </source>
</evidence>
<accession>A0ABQ6RNJ6</accession>
<feature type="chain" id="PRO_5046889897" evidence="1">
    <location>
        <begin position="18"/>
        <end position="111"/>
    </location>
</feature>
<name>A0ABQ6RNJ6_9GAMM</name>
<protein>
    <submittedName>
        <fullName evidence="2">Uncharacterized protein</fullName>
    </submittedName>
</protein>
<proteinExistence type="predicted"/>
<dbReference type="RefSeq" id="WP_149604803.1">
    <property type="nucleotide sequence ID" value="NZ_SEUJ01000016.1"/>
</dbReference>
<evidence type="ECO:0000256" key="1">
    <source>
        <dbReference type="SAM" id="SignalP"/>
    </source>
</evidence>
<organism evidence="2 3">
    <name type="scientific">Pseudoalteromonas fuliginea</name>
    <dbReference type="NCBI Taxonomy" id="1872678"/>
    <lineage>
        <taxon>Bacteria</taxon>
        <taxon>Pseudomonadati</taxon>
        <taxon>Pseudomonadota</taxon>
        <taxon>Gammaproteobacteria</taxon>
        <taxon>Alteromonadales</taxon>
        <taxon>Pseudoalteromonadaceae</taxon>
        <taxon>Pseudoalteromonas</taxon>
    </lineage>
</organism>
<dbReference type="EMBL" id="SEUJ01000016">
    <property type="protein sequence ID" value="KAA1166993.1"/>
    <property type="molecule type" value="Genomic_DNA"/>
</dbReference>
<gene>
    <name evidence="2" type="ORF">EU509_00080</name>
</gene>
<sequence>MRIIILLLALISLPLAAGQVTQSNLKVTKVMAGYSNGEVYFFVNKLPLNPKECDAPKTNYNILVIDPARSDINQVLSILLMAKATNINVEVQIYDDYCFNNHAVIRRIALY</sequence>
<evidence type="ECO:0000313" key="3">
    <source>
        <dbReference type="Proteomes" id="UP000322915"/>
    </source>
</evidence>